<dbReference type="Pfam" id="PF03613">
    <property type="entry name" value="EIID-AGA"/>
    <property type="match status" value="1"/>
</dbReference>
<accession>A0A0A0IA50</accession>
<dbReference type="GO" id="GO:0009401">
    <property type="term" value="P:phosphoenolpyruvate-dependent sugar phosphotransferase system"/>
    <property type="evidence" value="ECO:0007669"/>
    <property type="project" value="InterPro"/>
</dbReference>
<dbReference type="InterPro" id="IPR050303">
    <property type="entry name" value="GatZ_KbaZ_carbometab"/>
</dbReference>
<proteinExistence type="predicted"/>
<dbReference type="GO" id="GO:0005886">
    <property type="term" value="C:plasma membrane"/>
    <property type="evidence" value="ECO:0007669"/>
    <property type="project" value="TreeGrafter"/>
</dbReference>
<dbReference type="InterPro" id="IPR004704">
    <property type="entry name" value="PTS_IID_man"/>
</dbReference>
<dbReference type="RefSeq" id="WP_039253261.1">
    <property type="nucleotide sequence ID" value="NZ_JENJ01000010.1"/>
</dbReference>
<evidence type="ECO:0000313" key="2">
    <source>
        <dbReference type="EMBL" id="KGM97433.1"/>
    </source>
</evidence>
<feature type="transmembrane region" description="Helical" evidence="1">
    <location>
        <begin position="133"/>
        <end position="155"/>
    </location>
</feature>
<feature type="transmembrane region" description="Helical" evidence="1">
    <location>
        <begin position="101"/>
        <end position="121"/>
    </location>
</feature>
<keyword evidence="1" id="KW-0812">Transmembrane</keyword>
<evidence type="ECO:0000256" key="1">
    <source>
        <dbReference type="SAM" id="Phobius"/>
    </source>
</evidence>
<feature type="transmembrane region" description="Helical" evidence="1">
    <location>
        <begin position="176"/>
        <end position="196"/>
    </location>
</feature>
<evidence type="ECO:0000313" key="3">
    <source>
        <dbReference type="Proteomes" id="UP000030012"/>
    </source>
</evidence>
<keyword evidence="1" id="KW-0472">Membrane</keyword>
<organism evidence="2 3">
    <name type="scientific">Clostridium novyi A str. 4552</name>
    <dbReference type="NCBI Taxonomy" id="1444289"/>
    <lineage>
        <taxon>Bacteria</taxon>
        <taxon>Bacillati</taxon>
        <taxon>Bacillota</taxon>
        <taxon>Clostridia</taxon>
        <taxon>Eubacteriales</taxon>
        <taxon>Clostridiaceae</taxon>
        <taxon>Clostridium</taxon>
    </lineage>
</organism>
<dbReference type="AlphaFoldDB" id="A0A0A0IA50"/>
<protein>
    <submittedName>
        <fullName evidence="2">PTS system N-acetylgalactosamine-specific transporter subunit IID</fullName>
    </submittedName>
</protein>
<dbReference type="EMBL" id="JENJ01000010">
    <property type="protein sequence ID" value="KGM97433.1"/>
    <property type="molecule type" value="Genomic_DNA"/>
</dbReference>
<dbReference type="OrthoDB" id="9795582at2"/>
<keyword evidence="1" id="KW-1133">Transmembrane helix</keyword>
<comment type="caution">
    <text evidence="2">The sequence shown here is derived from an EMBL/GenBank/DDBJ whole genome shotgun (WGS) entry which is preliminary data.</text>
</comment>
<reference evidence="2 3" key="1">
    <citation type="submission" date="2014-01" db="EMBL/GenBank/DDBJ databases">
        <title>Plasmidome dynamics in the species complex Clostridium novyi sensu lato converts strains of independent lineages into distinctly different pathogens.</title>
        <authorList>
            <person name="Skarin H."/>
            <person name="Segerman B."/>
        </authorList>
    </citation>
    <scope>NUCLEOTIDE SEQUENCE [LARGE SCALE GENOMIC DNA]</scope>
    <source>
        <strain evidence="2 3">4552</strain>
    </source>
</reference>
<feature type="transmembrane region" description="Helical" evidence="1">
    <location>
        <begin position="250"/>
        <end position="270"/>
    </location>
</feature>
<sequence>MKNKKPVLKWRDYLKISLRSYFLQDSFNYGTYLGEGYAYVIFPALQKIYAHDEEMLKTATIENMEFFNTNLQMLPFLTSLHLAMLDGGETPENARSVKMALMGPISGVASSTFQFGLAPLFSSVGAGLAQQGLIIGPILFFLAINLCILFTKIFVGYSGYKIGTSVIETLKEKMDSISHLAYIVGITVVSGLSVSFTKIKLGIKYVSEMPNGKQNIVSLQSILDKISPKMLPALLVILMFVLHRKYKWSVYKMLALIFVVGILGSMVGIFV</sequence>
<gene>
    <name evidence="2" type="ORF">Z968_03310</name>
</gene>
<name>A0A0A0IA50_CLONO</name>
<dbReference type="PROSITE" id="PS51108">
    <property type="entry name" value="PTS_EIID"/>
    <property type="match status" value="1"/>
</dbReference>
<dbReference type="Proteomes" id="UP000030012">
    <property type="component" value="Unassembled WGS sequence"/>
</dbReference>
<dbReference type="PANTHER" id="PTHR32502">
    <property type="entry name" value="N-ACETYLGALACTOSAMINE PERMEASE II COMPONENT-RELATED"/>
    <property type="match status" value="1"/>
</dbReference>
<dbReference type="PANTHER" id="PTHR32502:SF23">
    <property type="entry name" value="TRANSPORT PROTEIN, PTS SYSTEM"/>
    <property type="match status" value="1"/>
</dbReference>